<dbReference type="EnsemblMetazoa" id="CJA37914.1">
    <property type="protein sequence ID" value="CJA37914.1"/>
    <property type="gene ID" value="WBGene00213761"/>
</dbReference>
<organism evidence="2 3">
    <name type="scientific">Caenorhabditis japonica</name>
    <dbReference type="NCBI Taxonomy" id="281687"/>
    <lineage>
        <taxon>Eukaryota</taxon>
        <taxon>Metazoa</taxon>
        <taxon>Ecdysozoa</taxon>
        <taxon>Nematoda</taxon>
        <taxon>Chromadorea</taxon>
        <taxon>Rhabditida</taxon>
        <taxon>Rhabditina</taxon>
        <taxon>Rhabditomorpha</taxon>
        <taxon>Rhabditoidea</taxon>
        <taxon>Rhabditidae</taxon>
        <taxon>Peloderinae</taxon>
        <taxon>Caenorhabditis</taxon>
    </lineage>
</organism>
<dbReference type="Proteomes" id="UP000005237">
    <property type="component" value="Unassembled WGS sequence"/>
</dbReference>
<accession>A0A8R1EPM3</accession>
<evidence type="ECO:0000313" key="2">
    <source>
        <dbReference type="EnsemblMetazoa" id="CJA37914.1"/>
    </source>
</evidence>
<keyword evidence="3" id="KW-1185">Reference proteome</keyword>
<name>A0A8R1EPM3_CAEJA</name>
<dbReference type="AlphaFoldDB" id="A0A8R1EPM3"/>
<evidence type="ECO:0000313" key="3">
    <source>
        <dbReference type="Proteomes" id="UP000005237"/>
    </source>
</evidence>
<evidence type="ECO:0000256" key="1">
    <source>
        <dbReference type="SAM" id="MobiDB-lite"/>
    </source>
</evidence>
<protein>
    <submittedName>
        <fullName evidence="2">Uncharacterized protein</fullName>
    </submittedName>
</protein>
<reference evidence="3" key="1">
    <citation type="submission" date="2010-08" db="EMBL/GenBank/DDBJ databases">
        <authorList>
            <consortium name="Caenorhabditis japonica Sequencing Consortium"/>
            <person name="Wilson R.K."/>
        </authorList>
    </citation>
    <scope>NUCLEOTIDE SEQUENCE [LARGE SCALE GENOMIC DNA]</scope>
    <source>
        <strain evidence="3">DF5081</strain>
    </source>
</reference>
<sequence length="20" mass="2260">DKEDQQAAANNARQLKDTED</sequence>
<feature type="region of interest" description="Disordered" evidence="1">
    <location>
        <begin position="1"/>
        <end position="20"/>
    </location>
</feature>
<reference evidence="2" key="2">
    <citation type="submission" date="2022-06" db="UniProtKB">
        <authorList>
            <consortium name="EnsemblMetazoa"/>
        </authorList>
    </citation>
    <scope>IDENTIFICATION</scope>
    <source>
        <strain evidence="2">DF5081</strain>
    </source>
</reference>
<proteinExistence type="predicted"/>